<dbReference type="SUPFAM" id="SSF51735">
    <property type="entry name" value="NAD(P)-binding Rossmann-fold domains"/>
    <property type="match status" value="1"/>
</dbReference>
<evidence type="ECO:0000259" key="16">
    <source>
        <dbReference type="Pfam" id="PF03447"/>
    </source>
</evidence>
<keyword evidence="14" id="KW-0472">Membrane</keyword>
<comment type="pathway">
    <text evidence="2 12">Amino-acid biosynthesis; L-methionine biosynthesis via de novo pathway; L-homoserine from L-aspartate: step 3/3.</text>
</comment>
<feature type="binding site" evidence="11">
    <location>
        <begin position="12"/>
        <end position="19"/>
    </location>
    <ligand>
        <name>NADP(+)</name>
        <dbReference type="ChEBI" id="CHEBI:58349"/>
    </ligand>
</feature>
<dbReference type="PANTHER" id="PTHR43331:SF1">
    <property type="entry name" value="HOMOSERINE DEHYDROGENASE"/>
    <property type="match status" value="1"/>
</dbReference>
<comment type="catalytic activity">
    <reaction evidence="12">
        <text>L-homoserine + NADP(+) = L-aspartate 4-semialdehyde + NADPH + H(+)</text>
        <dbReference type="Rhea" id="RHEA:15761"/>
        <dbReference type="ChEBI" id="CHEBI:15378"/>
        <dbReference type="ChEBI" id="CHEBI:57476"/>
        <dbReference type="ChEBI" id="CHEBI:57783"/>
        <dbReference type="ChEBI" id="CHEBI:58349"/>
        <dbReference type="ChEBI" id="CHEBI:537519"/>
        <dbReference type="EC" id="1.1.1.3"/>
    </reaction>
</comment>
<evidence type="ECO:0000256" key="7">
    <source>
        <dbReference type="ARBA" id="ARBA00022697"/>
    </source>
</evidence>
<dbReference type="InterPro" id="IPR016204">
    <property type="entry name" value="HDH"/>
</dbReference>
<keyword evidence="8 12" id="KW-0560">Oxidoreductase</keyword>
<dbReference type="PIRSF" id="PIRSF000098">
    <property type="entry name" value="Homoser_dehydrog"/>
    <property type="match status" value="1"/>
</dbReference>
<dbReference type="KEGG" id="mcad:Pan265_08090"/>
<dbReference type="InterPro" id="IPR036291">
    <property type="entry name" value="NAD(P)-bd_dom_sf"/>
</dbReference>
<gene>
    <name evidence="17" type="primary">hom</name>
    <name evidence="17" type="ORF">Pan265_08090</name>
</gene>
<evidence type="ECO:0000256" key="3">
    <source>
        <dbReference type="ARBA" id="ARBA00006753"/>
    </source>
</evidence>
<comment type="similarity">
    <text evidence="3 13">Belongs to the homoserine dehydrogenase family.</text>
</comment>
<dbReference type="Proteomes" id="UP000320386">
    <property type="component" value="Chromosome"/>
</dbReference>
<evidence type="ECO:0000256" key="4">
    <source>
        <dbReference type="ARBA" id="ARBA00013213"/>
    </source>
</evidence>
<organism evidence="17 18">
    <name type="scientific">Mucisphaera calidilacus</name>
    <dbReference type="NCBI Taxonomy" id="2527982"/>
    <lineage>
        <taxon>Bacteria</taxon>
        <taxon>Pseudomonadati</taxon>
        <taxon>Planctomycetota</taxon>
        <taxon>Phycisphaerae</taxon>
        <taxon>Phycisphaerales</taxon>
        <taxon>Phycisphaeraceae</taxon>
        <taxon>Mucisphaera</taxon>
    </lineage>
</organism>
<dbReference type="NCBIfam" id="NF004976">
    <property type="entry name" value="PRK06349.1"/>
    <property type="match status" value="1"/>
</dbReference>
<evidence type="ECO:0000256" key="2">
    <source>
        <dbReference type="ARBA" id="ARBA00005062"/>
    </source>
</evidence>
<sequence length="393" mass="41031">MSAEKTIGIGIIGLGTVGGGVAQLLRDNAELYARRAGRRIEVRSVLVRNVEKARAAALVDPELVTDDPDVFFGTDGIRVVVELAGGIEHAERFVRRTLESGRHVVTANKALLAAKGPELFALAHRHGVTIGFEASCAGGIPCITAICFGLMANRISGLLGILNGTCNYMLTEMKEAGKSYEQALADAQAAGYAEADPTLDVTGRDAADKLAILSSLAFERRVAADQVDSIGIDALDADDVTAGLSAGYELKLLGVARDVDGKLSLMVEPCYVPKEGVLAGVRGPFNALFVEGDAVGKAMFYGPGAGREATASAVVSDLINTASGWYASAMSQMKLTPNFHEPADVVASGERVGTFALRSAGSQDLQLLVNVTADTARERAGEGGRAIRVIPEA</sequence>
<accession>A0A518BVF4</accession>
<keyword evidence="18" id="KW-1185">Reference proteome</keyword>
<dbReference type="Pfam" id="PF00742">
    <property type="entry name" value="Homoserine_dh"/>
    <property type="match status" value="1"/>
</dbReference>
<evidence type="ECO:0000259" key="15">
    <source>
        <dbReference type="Pfam" id="PF00742"/>
    </source>
</evidence>
<evidence type="ECO:0000256" key="10">
    <source>
        <dbReference type="PIRSR" id="PIRSR000098-1"/>
    </source>
</evidence>
<reference evidence="17 18" key="1">
    <citation type="submission" date="2019-02" db="EMBL/GenBank/DDBJ databases">
        <title>Deep-cultivation of Planctomycetes and their phenomic and genomic characterization uncovers novel biology.</title>
        <authorList>
            <person name="Wiegand S."/>
            <person name="Jogler M."/>
            <person name="Boedeker C."/>
            <person name="Pinto D."/>
            <person name="Vollmers J."/>
            <person name="Rivas-Marin E."/>
            <person name="Kohn T."/>
            <person name="Peeters S.H."/>
            <person name="Heuer A."/>
            <person name="Rast P."/>
            <person name="Oberbeckmann S."/>
            <person name="Bunk B."/>
            <person name="Jeske O."/>
            <person name="Meyerdierks A."/>
            <person name="Storesund J.E."/>
            <person name="Kallscheuer N."/>
            <person name="Luecker S."/>
            <person name="Lage O.M."/>
            <person name="Pohl T."/>
            <person name="Merkel B.J."/>
            <person name="Hornburger P."/>
            <person name="Mueller R.-W."/>
            <person name="Bruemmer F."/>
            <person name="Labrenz M."/>
            <person name="Spormann A.M."/>
            <person name="Op den Camp H."/>
            <person name="Overmann J."/>
            <person name="Amann R."/>
            <person name="Jetten M.S.M."/>
            <person name="Mascher T."/>
            <person name="Medema M.H."/>
            <person name="Devos D.P."/>
            <person name="Kaster A.-K."/>
            <person name="Ovreas L."/>
            <person name="Rohde M."/>
            <person name="Galperin M.Y."/>
            <person name="Jogler C."/>
        </authorList>
    </citation>
    <scope>NUCLEOTIDE SEQUENCE [LARGE SCALE GENOMIC DNA]</scope>
    <source>
        <strain evidence="17 18">Pan265</strain>
    </source>
</reference>
<dbReference type="GO" id="GO:0050661">
    <property type="term" value="F:NADP binding"/>
    <property type="evidence" value="ECO:0007669"/>
    <property type="project" value="InterPro"/>
</dbReference>
<dbReference type="UniPathway" id="UPA00050">
    <property type="reaction ID" value="UER00063"/>
</dbReference>
<keyword evidence="9 12" id="KW-0486">Methionine biosynthesis</keyword>
<dbReference type="Gene3D" id="3.40.50.720">
    <property type="entry name" value="NAD(P)-binding Rossmann-like Domain"/>
    <property type="match status" value="1"/>
</dbReference>
<dbReference type="RefSeq" id="WP_145445104.1">
    <property type="nucleotide sequence ID" value="NZ_CP036280.1"/>
</dbReference>
<evidence type="ECO:0000256" key="6">
    <source>
        <dbReference type="ARBA" id="ARBA00022605"/>
    </source>
</evidence>
<dbReference type="EMBL" id="CP036280">
    <property type="protein sequence ID" value="QDU70965.1"/>
    <property type="molecule type" value="Genomic_DNA"/>
</dbReference>
<feature type="binding site" evidence="11">
    <location>
        <position position="109"/>
    </location>
    <ligand>
        <name>NADPH</name>
        <dbReference type="ChEBI" id="CHEBI:57783"/>
    </ligand>
</feature>
<feature type="domain" description="Aspartate/homoserine dehydrogenase NAD-binding" evidence="16">
    <location>
        <begin position="13"/>
        <end position="133"/>
    </location>
</feature>
<dbReference type="InterPro" id="IPR005106">
    <property type="entry name" value="Asp/hSer_DH_NAD-bd"/>
</dbReference>
<feature type="transmembrane region" description="Helical" evidence="14">
    <location>
        <begin position="6"/>
        <end position="25"/>
    </location>
</feature>
<evidence type="ECO:0000256" key="9">
    <source>
        <dbReference type="ARBA" id="ARBA00023167"/>
    </source>
</evidence>
<feature type="domain" description="Homoserine dehydrogenase catalytic" evidence="15">
    <location>
        <begin position="141"/>
        <end position="319"/>
    </location>
</feature>
<comment type="pathway">
    <text evidence="1 12">Amino-acid biosynthesis; L-threonine biosynthesis; L-threonine from L-aspartate: step 3/5.</text>
</comment>
<dbReference type="EC" id="1.1.1.3" evidence="4 12"/>
<dbReference type="AlphaFoldDB" id="A0A518BVF4"/>
<evidence type="ECO:0000256" key="13">
    <source>
        <dbReference type="RuleBase" id="RU004171"/>
    </source>
</evidence>
<dbReference type="FunFam" id="3.30.360.10:FF:000005">
    <property type="entry name" value="Homoserine dehydrogenase"/>
    <property type="match status" value="1"/>
</dbReference>
<name>A0A518BVF4_9BACT</name>
<dbReference type="GO" id="GO:0009086">
    <property type="term" value="P:methionine biosynthetic process"/>
    <property type="evidence" value="ECO:0007669"/>
    <property type="project" value="UniProtKB-KW"/>
</dbReference>
<evidence type="ECO:0000313" key="17">
    <source>
        <dbReference type="EMBL" id="QDU70965.1"/>
    </source>
</evidence>
<evidence type="ECO:0000256" key="12">
    <source>
        <dbReference type="RuleBase" id="RU000579"/>
    </source>
</evidence>
<keyword evidence="11 12" id="KW-0521">NADP</keyword>
<evidence type="ECO:0000256" key="11">
    <source>
        <dbReference type="PIRSR" id="PIRSR000098-2"/>
    </source>
</evidence>
<proteinExistence type="inferred from homology"/>
<evidence type="ECO:0000256" key="8">
    <source>
        <dbReference type="ARBA" id="ARBA00023002"/>
    </source>
</evidence>
<protein>
    <recommendedName>
        <fullName evidence="5 12">Homoserine dehydrogenase</fullName>
        <ecNumber evidence="4 12">1.1.1.3</ecNumber>
    </recommendedName>
</protein>
<keyword evidence="14" id="KW-1133">Transmembrane helix</keyword>
<feature type="active site" description="Proton donor" evidence="10">
    <location>
        <position position="209"/>
    </location>
</feature>
<keyword evidence="6 12" id="KW-0028">Amino-acid biosynthesis</keyword>
<evidence type="ECO:0000313" key="18">
    <source>
        <dbReference type="Proteomes" id="UP000320386"/>
    </source>
</evidence>
<dbReference type="Pfam" id="PF03447">
    <property type="entry name" value="NAD_binding_3"/>
    <property type="match status" value="1"/>
</dbReference>
<dbReference type="GO" id="GO:0004412">
    <property type="term" value="F:homoserine dehydrogenase activity"/>
    <property type="evidence" value="ECO:0007669"/>
    <property type="project" value="UniProtKB-EC"/>
</dbReference>
<dbReference type="PROSITE" id="PS01042">
    <property type="entry name" value="HOMOSER_DHGENASE"/>
    <property type="match status" value="1"/>
</dbReference>
<dbReference type="InterPro" id="IPR001342">
    <property type="entry name" value="HDH_cat"/>
</dbReference>
<keyword evidence="7 12" id="KW-0791">Threonine biosynthesis</keyword>
<keyword evidence="14" id="KW-0812">Transmembrane</keyword>
<evidence type="ECO:0000256" key="1">
    <source>
        <dbReference type="ARBA" id="ARBA00005056"/>
    </source>
</evidence>
<evidence type="ECO:0000256" key="5">
    <source>
        <dbReference type="ARBA" id="ARBA00013376"/>
    </source>
</evidence>
<dbReference type="Gene3D" id="3.30.360.10">
    <property type="entry name" value="Dihydrodipicolinate Reductase, domain 2"/>
    <property type="match status" value="1"/>
</dbReference>
<dbReference type="OrthoDB" id="9808167at2"/>
<evidence type="ECO:0000256" key="14">
    <source>
        <dbReference type="SAM" id="Phobius"/>
    </source>
</evidence>
<dbReference type="InterPro" id="IPR019811">
    <property type="entry name" value="HDH_CS"/>
</dbReference>
<dbReference type="PANTHER" id="PTHR43331">
    <property type="entry name" value="HOMOSERINE DEHYDROGENASE"/>
    <property type="match status" value="1"/>
</dbReference>
<dbReference type="GO" id="GO:0009088">
    <property type="term" value="P:threonine biosynthetic process"/>
    <property type="evidence" value="ECO:0007669"/>
    <property type="project" value="UniProtKB-UniPathway"/>
</dbReference>
<feature type="binding site" evidence="11">
    <location>
        <position position="194"/>
    </location>
    <ligand>
        <name>L-homoserine</name>
        <dbReference type="ChEBI" id="CHEBI:57476"/>
    </ligand>
</feature>
<dbReference type="UniPathway" id="UPA00051">
    <property type="reaction ID" value="UER00465"/>
</dbReference>
<dbReference type="SUPFAM" id="SSF55347">
    <property type="entry name" value="Glyceraldehyde-3-phosphate dehydrogenase-like, C-terminal domain"/>
    <property type="match status" value="1"/>
</dbReference>